<reference evidence="16" key="1">
    <citation type="submission" date="2022-08" db="UniProtKB">
        <authorList>
            <consortium name="EnsemblMetazoa"/>
        </authorList>
    </citation>
    <scope>IDENTIFICATION</scope>
    <source>
        <strain evidence="16">05x7-T-G4-1.051#20</strain>
    </source>
</reference>
<evidence type="ECO:0000256" key="4">
    <source>
        <dbReference type="ARBA" id="ARBA00022729"/>
    </source>
</evidence>
<dbReference type="PROSITE" id="PS50055">
    <property type="entry name" value="TYR_PHOSPHATASE_PTP"/>
    <property type="match status" value="2"/>
</dbReference>
<dbReference type="GO" id="GO:0004725">
    <property type="term" value="F:protein tyrosine phosphatase activity"/>
    <property type="evidence" value="ECO:0007669"/>
    <property type="project" value="UniProtKB-EC"/>
</dbReference>
<keyword evidence="7 11" id="KW-1133">Transmembrane helix</keyword>
<keyword evidence="5" id="KW-0378">Hydrolase</keyword>
<feature type="domain" description="Fibronectin type-III" evidence="15">
    <location>
        <begin position="636"/>
        <end position="738"/>
    </location>
</feature>
<evidence type="ECO:0000256" key="5">
    <source>
        <dbReference type="ARBA" id="ARBA00022801"/>
    </source>
</evidence>
<dbReference type="PANTHER" id="PTHR46957">
    <property type="entry name" value="CYTOKINE RECEPTOR"/>
    <property type="match status" value="1"/>
</dbReference>
<evidence type="ECO:0000256" key="12">
    <source>
        <dbReference type="SAM" id="SignalP"/>
    </source>
</evidence>
<sequence length="1573" mass="176165">MSIPTTFFLTSAIILISFPLYTVSQTCFPRCQPTEYCGNSTEGGGPVCLACNVACNGCTGPGPDACVNCADQFYRVGTTCRGCNIACDGCTSAGPENCNTCSAGFYPVGGICRGCEDGKFGVNCTGTCHCLNGADDCRKTDGFCTSFTCEWGWSGVPYCQTPCEPNFFGKNCAFECHCPDNDTCSNINGLCSSGNCHEEYGGPGCQRLLPKLKDPPQVSDNVCGNMTVTFHKWVKDLDIGDGPIGEYRLEVLEQNPSASWNVVKRYSVVNTDRVIETFTGLDVDALYSFRVSVVRADESGKLMTDWTPGFRSPFYPTQCIVPTTTTLRPPTPAPTPPPGSLFQSFSVNYDAVNNVLSVTWAGKDFDNLGNVTITYGIIGIGDCGDLNLTVEGTRVVERSGSISVQGLKPYRRYNVKAVIEVFNLTSTENDRTISQNITTQDERPRGIVQNVGVIGFNATSLTLEWEPPLCEDRGGSLLEYPYTLSGTGLNDINGTVRRGRVTISGLTPYSSYTFGVSYRNSVGDGPQTYLTVRTDEAEPAAPVINTISPGVTSIEVGYTVPIPSNGIIREYEVSFSITPDFKDFTHKSSADNSVTVSSLTPYTNYYIKVRARTKPGLWGNFSDVNQTQTRQAIPGPPSNVTVIPHNETCLRISWAPPVFLGGVINSYRITSSATDGTLVIDFKTIVKPESEGTSHDQCALLVYTQYKVEVSASSNEGTGDPAIAFARTYQGDPETPPAPQLKNTTESTITIEIYPFKIDTGPLTAYQIYVHELPASSRRRRQQAAGPPGVVVAKFADSDIKTSRIFVVGDGNVYGGKSNPPLKKNTKYDIYYEIVSTVGTKTKTNYSKMSATATTVLIVTTVVPPVVVPVATASDNTPVIVAVVIILLILLLVAIILLILFLRSRINRFSPPLYDTFEEEKKVQLTAIDEYNPHEHWNTIYSLRESRYIISGRDLVPDDGYHGTILNGSIPVNMSSAPVTFQQEFHELPHQPLAPWNDAVRNKNTRKNRFRHLLPYDHTRVVLDPDENSNGDFINANFVKGYNKPHGYIAAQSPFDEETVLDFWRMLFQYNIKVVVMITNVVEDKIVKCSKYWPDSEMGKVQYGSFTLALIDEKEYADFVIRSVKIKTKHDAHTKVVHIFDFCSWPDHGVPDDPIPLLEFRHKVREYHGNDKSPLVVHCGTGVSRTGTFIAIDALIDQYEAEGIISVYSFVRRMRKDRIAMVRTVKQYIFIYEAIFEARVAGDTRAGSDLKEKYHTLTMRNPKTKHSFLRDQFKSLQLFTRKPTKKQCSVSHLPMNYSKNRFPDVVPPNDYRPILKTPGGFERTDYINAVFLDSHELNSHFIVTQSPLHTTVIDFWKLVYDHKVQTIVMMEDFQSEDDTTAEYWPEDKIKKFEPFFVDNTNIWQQENVTIRHFKLHNMLRVKSTPREVRQFQFNAWSENDFVPKSKTMFLDLIDLVRSWQRQSNENTAPIVVHCKDGATHSGLFCAVWTICEAMQMDHDVDVYHNVKHMKKRRPQIVDTLDQYRFCYKVLWDYMNLRMPGGTLTNMMNHTKQDRLYNVGSLSLASYTSHLEYM</sequence>
<dbReference type="FunFam" id="3.90.190.10:FF:000102">
    <property type="entry name" value="Receptor-type tyrosine-protein phosphatase"/>
    <property type="match status" value="2"/>
</dbReference>
<evidence type="ECO:0000256" key="3">
    <source>
        <dbReference type="ARBA" id="ARBA00022692"/>
    </source>
</evidence>
<organism evidence="16 17">
    <name type="scientific">Magallana gigas</name>
    <name type="common">Pacific oyster</name>
    <name type="synonym">Crassostrea gigas</name>
    <dbReference type="NCBI Taxonomy" id="29159"/>
    <lineage>
        <taxon>Eukaryota</taxon>
        <taxon>Metazoa</taxon>
        <taxon>Spiralia</taxon>
        <taxon>Lophotrochozoa</taxon>
        <taxon>Mollusca</taxon>
        <taxon>Bivalvia</taxon>
        <taxon>Autobranchia</taxon>
        <taxon>Pteriomorphia</taxon>
        <taxon>Ostreida</taxon>
        <taxon>Ostreoidea</taxon>
        <taxon>Ostreidae</taxon>
        <taxon>Magallana</taxon>
    </lineage>
</organism>
<dbReference type="InterPro" id="IPR000242">
    <property type="entry name" value="PTP_cat"/>
</dbReference>
<keyword evidence="17" id="KW-1185">Reference proteome</keyword>
<dbReference type="InterPro" id="IPR009030">
    <property type="entry name" value="Growth_fac_rcpt_cys_sf"/>
</dbReference>
<dbReference type="InterPro" id="IPR057598">
    <property type="entry name" value="Fn3_PTPRU"/>
</dbReference>
<dbReference type="InterPro" id="IPR013783">
    <property type="entry name" value="Ig-like_fold"/>
</dbReference>
<dbReference type="PROSITE" id="PS50056">
    <property type="entry name" value="TYR_PHOSPHATASE_2"/>
    <property type="match status" value="2"/>
</dbReference>
<dbReference type="InterPro" id="IPR003961">
    <property type="entry name" value="FN3_dom"/>
</dbReference>
<evidence type="ECO:0000256" key="10">
    <source>
        <dbReference type="ARBA" id="ARBA00051722"/>
    </source>
</evidence>
<dbReference type="SMART" id="SM00060">
    <property type="entry name" value="FN3"/>
    <property type="match status" value="4"/>
</dbReference>
<dbReference type="SMART" id="SM00261">
    <property type="entry name" value="FU"/>
    <property type="match status" value="2"/>
</dbReference>
<feature type="domain" description="Tyrosine-protein phosphatase" evidence="13">
    <location>
        <begin position="981"/>
        <end position="1238"/>
    </location>
</feature>
<feature type="domain" description="Fibronectin type-III" evidence="15">
    <location>
        <begin position="538"/>
        <end position="632"/>
    </location>
</feature>
<evidence type="ECO:0000256" key="8">
    <source>
        <dbReference type="ARBA" id="ARBA00023136"/>
    </source>
</evidence>
<dbReference type="GO" id="GO:0016020">
    <property type="term" value="C:membrane"/>
    <property type="evidence" value="ECO:0007669"/>
    <property type="project" value="UniProtKB-SubCell"/>
</dbReference>
<dbReference type="EC" id="3.1.3.48" evidence="2"/>
<dbReference type="OrthoDB" id="6058203at2759"/>
<dbReference type="PROSITE" id="PS00383">
    <property type="entry name" value="TYR_PHOSPHATASE_1"/>
    <property type="match status" value="1"/>
</dbReference>
<dbReference type="SMART" id="SM00194">
    <property type="entry name" value="PTPc"/>
    <property type="match status" value="2"/>
</dbReference>
<dbReference type="SUPFAM" id="SSF57184">
    <property type="entry name" value="Growth factor receptor domain"/>
    <property type="match status" value="1"/>
</dbReference>
<evidence type="ECO:0000256" key="11">
    <source>
        <dbReference type="SAM" id="Phobius"/>
    </source>
</evidence>
<dbReference type="Pfam" id="PF00102">
    <property type="entry name" value="Y_phosphatase"/>
    <property type="match status" value="2"/>
</dbReference>
<comment type="catalytic activity">
    <reaction evidence="10">
        <text>O-phospho-L-tyrosyl-[protein] + H2O = L-tyrosyl-[protein] + phosphate</text>
        <dbReference type="Rhea" id="RHEA:10684"/>
        <dbReference type="Rhea" id="RHEA-COMP:10136"/>
        <dbReference type="Rhea" id="RHEA-COMP:20101"/>
        <dbReference type="ChEBI" id="CHEBI:15377"/>
        <dbReference type="ChEBI" id="CHEBI:43474"/>
        <dbReference type="ChEBI" id="CHEBI:46858"/>
        <dbReference type="ChEBI" id="CHEBI:61978"/>
        <dbReference type="EC" id="3.1.3.48"/>
    </reaction>
</comment>
<evidence type="ECO:0000256" key="9">
    <source>
        <dbReference type="ARBA" id="ARBA00023180"/>
    </source>
</evidence>
<protein>
    <recommendedName>
        <fullName evidence="2">protein-tyrosine-phosphatase</fullName>
        <ecNumber evidence="2">3.1.3.48</ecNumber>
    </recommendedName>
</protein>
<dbReference type="CDD" id="cd00063">
    <property type="entry name" value="FN3"/>
    <property type="match status" value="3"/>
</dbReference>
<evidence type="ECO:0000259" key="15">
    <source>
        <dbReference type="PROSITE" id="PS50853"/>
    </source>
</evidence>
<dbReference type="PANTHER" id="PTHR46957:SF3">
    <property type="entry name" value="CYTOKINE RECEPTOR"/>
    <property type="match status" value="1"/>
</dbReference>
<evidence type="ECO:0000313" key="17">
    <source>
        <dbReference type="Proteomes" id="UP000005408"/>
    </source>
</evidence>
<accession>A0A8W8LCM3</accession>
<keyword evidence="9" id="KW-0325">Glycoprotein</keyword>
<feature type="domain" description="Tyrosine specific protein phosphatases" evidence="14">
    <location>
        <begin position="1158"/>
        <end position="1229"/>
    </location>
</feature>
<keyword evidence="6" id="KW-0904">Protein phosphatase</keyword>
<feature type="domain" description="Fibronectin type-III" evidence="15">
    <location>
        <begin position="447"/>
        <end position="537"/>
    </location>
</feature>
<feature type="signal peptide" evidence="12">
    <location>
        <begin position="1"/>
        <end position="24"/>
    </location>
</feature>
<dbReference type="Gene3D" id="3.90.190.10">
    <property type="entry name" value="Protein tyrosine phosphatase superfamily"/>
    <property type="match status" value="2"/>
</dbReference>
<dbReference type="EnsemblMetazoa" id="G27516.2">
    <property type="protein sequence ID" value="G27516.2:cds"/>
    <property type="gene ID" value="G27516"/>
</dbReference>
<keyword evidence="3 11" id="KW-0812">Transmembrane</keyword>
<dbReference type="CDD" id="cd00064">
    <property type="entry name" value="FU"/>
    <property type="match status" value="2"/>
</dbReference>
<dbReference type="SMART" id="SM00404">
    <property type="entry name" value="PTPc_motif"/>
    <property type="match status" value="2"/>
</dbReference>
<evidence type="ECO:0000313" key="16">
    <source>
        <dbReference type="EnsemblMetazoa" id="G27516.2:cds"/>
    </source>
</evidence>
<feature type="transmembrane region" description="Helical" evidence="11">
    <location>
        <begin position="879"/>
        <end position="902"/>
    </location>
</feature>
<dbReference type="InterPro" id="IPR003595">
    <property type="entry name" value="Tyr_Pase_cat"/>
</dbReference>
<dbReference type="Gene3D" id="2.170.300.10">
    <property type="entry name" value="Tie2 ligand-binding domain superfamily"/>
    <property type="match status" value="1"/>
</dbReference>
<dbReference type="InterPro" id="IPR016130">
    <property type="entry name" value="Tyr_Pase_AS"/>
</dbReference>
<feature type="domain" description="Tyrosine specific protein phosphatases" evidence="14">
    <location>
        <begin position="1450"/>
        <end position="1524"/>
    </location>
</feature>
<name>A0A8W8LCM3_MAGGI</name>
<evidence type="ECO:0000259" key="13">
    <source>
        <dbReference type="PROSITE" id="PS50055"/>
    </source>
</evidence>
<keyword evidence="4 12" id="KW-0732">Signal</keyword>
<dbReference type="InterPro" id="IPR006212">
    <property type="entry name" value="Furin_repeat"/>
</dbReference>
<dbReference type="InterPro" id="IPR036116">
    <property type="entry name" value="FN3_sf"/>
</dbReference>
<dbReference type="CDD" id="cd00047">
    <property type="entry name" value="PTPc"/>
    <property type="match status" value="1"/>
</dbReference>
<dbReference type="Gene3D" id="2.60.40.10">
    <property type="entry name" value="Immunoglobulins"/>
    <property type="match status" value="4"/>
</dbReference>
<feature type="chain" id="PRO_5036469423" description="protein-tyrosine-phosphatase" evidence="12">
    <location>
        <begin position="25"/>
        <end position="1573"/>
    </location>
</feature>
<dbReference type="InterPro" id="IPR050713">
    <property type="entry name" value="RTP_Phos/Ushers"/>
</dbReference>
<keyword evidence="8 11" id="KW-0472">Membrane</keyword>
<dbReference type="Pfam" id="PF23144">
    <property type="entry name" value="Fn3_PTPRU"/>
    <property type="match status" value="1"/>
</dbReference>
<dbReference type="SUPFAM" id="SSF52799">
    <property type="entry name" value="(Phosphotyrosine protein) phosphatases II"/>
    <property type="match status" value="2"/>
</dbReference>
<dbReference type="InterPro" id="IPR029021">
    <property type="entry name" value="Prot-tyrosine_phosphatase-like"/>
</dbReference>
<evidence type="ECO:0000256" key="2">
    <source>
        <dbReference type="ARBA" id="ARBA00013064"/>
    </source>
</evidence>
<dbReference type="Pfam" id="PF00041">
    <property type="entry name" value="fn3"/>
    <property type="match status" value="3"/>
</dbReference>
<dbReference type="PRINTS" id="PR00700">
    <property type="entry name" value="PRTYPHPHTASE"/>
</dbReference>
<dbReference type="PROSITE" id="PS50853">
    <property type="entry name" value="FN3"/>
    <property type="match status" value="3"/>
</dbReference>
<evidence type="ECO:0000259" key="14">
    <source>
        <dbReference type="PROSITE" id="PS50056"/>
    </source>
</evidence>
<evidence type="ECO:0000256" key="6">
    <source>
        <dbReference type="ARBA" id="ARBA00022912"/>
    </source>
</evidence>
<dbReference type="Proteomes" id="UP000005408">
    <property type="component" value="Unassembled WGS sequence"/>
</dbReference>
<evidence type="ECO:0000256" key="1">
    <source>
        <dbReference type="ARBA" id="ARBA00004479"/>
    </source>
</evidence>
<comment type="subcellular location">
    <subcellularLocation>
        <location evidence="1">Membrane</location>
        <topology evidence="1">Single-pass type I membrane protein</topology>
    </subcellularLocation>
</comment>
<dbReference type="InterPro" id="IPR000387">
    <property type="entry name" value="Tyr_Pase_dom"/>
</dbReference>
<dbReference type="SUPFAM" id="SSF49265">
    <property type="entry name" value="Fibronectin type III"/>
    <property type="match status" value="4"/>
</dbReference>
<proteinExistence type="predicted"/>
<dbReference type="OMA" id="FQFNAWA"/>
<feature type="domain" description="Tyrosine-protein phosphatase" evidence="13">
    <location>
        <begin position="1269"/>
        <end position="1533"/>
    </location>
</feature>
<evidence type="ECO:0000256" key="7">
    <source>
        <dbReference type="ARBA" id="ARBA00022989"/>
    </source>
</evidence>